<organism evidence="8 9">
    <name type="scientific">Trichoplax adhaerens</name>
    <name type="common">Trichoplax reptans</name>
    <dbReference type="NCBI Taxonomy" id="10228"/>
    <lineage>
        <taxon>Eukaryota</taxon>
        <taxon>Metazoa</taxon>
        <taxon>Placozoa</taxon>
        <taxon>Uniplacotomia</taxon>
        <taxon>Trichoplacea</taxon>
        <taxon>Trichoplacidae</taxon>
        <taxon>Trichoplax</taxon>
    </lineage>
</organism>
<keyword evidence="9" id="KW-1185">Reference proteome</keyword>
<dbReference type="STRING" id="10228.B3RMN8"/>
<feature type="region of interest" description="Disordered" evidence="6">
    <location>
        <begin position="120"/>
        <end position="145"/>
    </location>
</feature>
<dbReference type="OMA" id="IVQSRIY"/>
<dbReference type="GO" id="GO:0005813">
    <property type="term" value="C:centrosome"/>
    <property type="evidence" value="ECO:0007669"/>
    <property type="project" value="UniProtKB-SubCell"/>
</dbReference>
<gene>
    <name evidence="8" type="ORF">TRIADDRAFT_52869</name>
</gene>
<evidence type="ECO:0000313" key="9">
    <source>
        <dbReference type="Proteomes" id="UP000009022"/>
    </source>
</evidence>
<reference evidence="8 9" key="1">
    <citation type="journal article" date="2008" name="Nature">
        <title>The Trichoplax genome and the nature of placozoans.</title>
        <authorList>
            <person name="Srivastava M."/>
            <person name="Begovic E."/>
            <person name="Chapman J."/>
            <person name="Putnam N.H."/>
            <person name="Hellsten U."/>
            <person name="Kawashima T."/>
            <person name="Kuo A."/>
            <person name="Mitros T."/>
            <person name="Salamov A."/>
            <person name="Carpenter M.L."/>
            <person name="Signorovitch A.Y."/>
            <person name="Moreno M.A."/>
            <person name="Kamm K."/>
            <person name="Grimwood J."/>
            <person name="Schmutz J."/>
            <person name="Shapiro H."/>
            <person name="Grigoriev I.V."/>
            <person name="Buss L.W."/>
            <person name="Schierwater B."/>
            <person name="Dellaporta S.L."/>
            <person name="Rokhsar D.S."/>
        </authorList>
    </citation>
    <scope>NUCLEOTIDE SEQUENCE [LARGE SCALE GENOMIC DNA]</scope>
    <source>
        <strain evidence="8 9">Grell-BS-1999</strain>
    </source>
</reference>
<evidence type="ECO:0000256" key="2">
    <source>
        <dbReference type="ARBA" id="ARBA00022490"/>
    </source>
</evidence>
<dbReference type="KEGG" id="tad:TRIADDRAFT_52869"/>
<feature type="compositionally biased region" description="Basic and acidic residues" evidence="6">
    <location>
        <begin position="245"/>
        <end position="257"/>
    </location>
</feature>
<dbReference type="SUPFAM" id="SSF47473">
    <property type="entry name" value="EF-hand"/>
    <property type="match status" value="1"/>
</dbReference>
<feature type="domain" description="EF-hand" evidence="7">
    <location>
        <begin position="60"/>
        <end position="95"/>
    </location>
</feature>
<feature type="compositionally biased region" description="Basic and acidic residues" evidence="6">
    <location>
        <begin position="304"/>
        <end position="324"/>
    </location>
</feature>
<dbReference type="InParanoid" id="B3RMN8"/>
<evidence type="ECO:0000259" key="7">
    <source>
        <dbReference type="PROSITE" id="PS50222"/>
    </source>
</evidence>
<keyword evidence="4" id="KW-0106">Calcium</keyword>
<dbReference type="InterPro" id="IPR002048">
    <property type="entry name" value="EF_hand_dom"/>
</dbReference>
<dbReference type="RefSeq" id="XP_002109140.1">
    <property type="nucleotide sequence ID" value="XM_002109104.1"/>
</dbReference>
<keyword evidence="3" id="KW-0597">Phosphoprotein</keyword>
<dbReference type="PANTHER" id="PTHR18905:SF13">
    <property type="entry name" value="NON-CENTROSOMAL MICROTUBULE ARRAY"/>
    <property type="match status" value="1"/>
</dbReference>
<evidence type="ECO:0000256" key="6">
    <source>
        <dbReference type="SAM" id="MobiDB-lite"/>
    </source>
</evidence>
<dbReference type="OrthoDB" id="5799458at2759"/>
<dbReference type="Proteomes" id="UP000009022">
    <property type="component" value="Unassembled WGS sequence"/>
</dbReference>
<evidence type="ECO:0000256" key="5">
    <source>
        <dbReference type="ARBA" id="ARBA00023212"/>
    </source>
</evidence>
<name>B3RMN8_TRIAD</name>
<dbReference type="InterPro" id="IPR011992">
    <property type="entry name" value="EF-hand-dom_pair"/>
</dbReference>
<dbReference type="EMBL" id="DS985242">
    <property type="protein sequence ID" value="EDV27306.1"/>
    <property type="molecule type" value="Genomic_DNA"/>
</dbReference>
<feature type="compositionally biased region" description="Basic and acidic residues" evidence="6">
    <location>
        <begin position="265"/>
        <end position="289"/>
    </location>
</feature>
<dbReference type="AlphaFoldDB" id="B3RMN8"/>
<dbReference type="PROSITE" id="PS50222">
    <property type="entry name" value="EF_HAND_2"/>
    <property type="match status" value="1"/>
</dbReference>
<protein>
    <recommendedName>
        <fullName evidence="7">EF-hand domain-containing protein</fullName>
    </recommendedName>
</protein>
<dbReference type="SMART" id="SM00054">
    <property type="entry name" value="EFh"/>
    <property type="match status" value="1"/>
</dbReference>
<feature type="compositionally biased region" description="Polar residues" evidence="6">
    <location>
        <begin position="120"/>
        <end position="130"/>
    </location>
</feature>
<evidence type="ECO:0000256" key="4">
    <source>
        <dbReference type="ARBA" id="ARBA00022837"/>
    </source>
</evidence>
<dbReference type="HOGENOM" id="CLU_662827_0_0_1"/>
<evidence type="ECO:0000256" key="3">
    <source>
        <dbReference type="ARBA" id="ARBA00022553"/>
    </source>
</evidence>
<dbReference type="Gene3D" id="1.10.238.10">
    <property type="entry name" value="EF-hand"/>
    <property type="match status" value="1"/>
</dbReference>
<feature type="compositionally biased region" description="Low complexity" evidence="6">
    <location>
        <begin position="135"/>
        <end position="145"/>
    </location>
</feature>
<sequence length="415" mass="47171">MSLNNTLIEPGSYTSDDELTTAEERARLKAVLEEVSVVHAGFLDVRELKTVCEHIGIENLSEEELSFLFEELDVNKDGKLSFDEFLNGLSKMKEFSASAANTPPRSLPGTPPQSLRLSASFKRSTSNNRSGYEVTSPTSRIRTPSSVNQNANLFTSLDPNHSGFVAAEAISELLSLQGLAHVQDIIQSLQNDTNNKISIRQLSETLEHIILEISQDPPVTQAILSVYKNEVGFLRSAIEQHKTEKERLKSDLARTTKEQTLSIRQSEERNVDQDRTYHNLKNSERDQRTTKQIPKMEYSNGQQKYEEQKLKDELANSEEEKNHLSAELASTHRRLVDAQRNVVRLTKELNSASELSLQLTKSNGQHQDFNKQQSTKKELQELKYENRELRDQVQKLTTRCNKYQDEIAQLIELVS</sequence>
<keyword evidence="2" id="KW-0963">Cytoplasm</keyword>
<dbReference type="PROSITE" id="PS00018">
    <property type="entry name" value="EF_HAND_1"/>
    <property type="match status" value="1"/>
</dbReference>
<dbReference type="CTD" id="6750355"/>
<feature type="region of interest" description="Disordered" evidence="6">
    <location>
        <begin position="245"/>
        <end position="328"/>
    </location>
</feature>
<dbReference type="GO" id="GO:0005509">
    <property type="term" value="F:calcium ion binding"/>
    <property type="evidence" value="ECO:0007669"/>
    <property type="project" value="InterPro"/>
</dbReference>
<comment type="subcellular location">
    <subcellularLocation>
        <location evidence="1">Cytoplasm</location>
        <location evidence="1">Cytoskeleton</location>
        <location evidence="1">Microtubule organizing center</location>
        <location evidence="1">Centrosome</location>
    </subcellularLocation>
</comment>
<evidence type="ECO:0000256" key="1">
    <source>
        <dbReference type="ARBA" id="ARBA00004300"/>
    </source>
</evidence>
<evidence type="ECO:0000313" key="8">
    <source>
        <dbReference type="EMBL" id="EDV27306.1"/>
    </source>
</evidence>
<dbReference type="PANTHER" id="PTHR18905">
    <property type="entry name" value="NINEIN"/>
    <property type="match status" value="1"/>
</dbReference>
<dbReference type="Pfam" id="PF13499">
    <property type="entry name" value="EF-hand_7"/>
    <property type="match status" value="1"/>
</dbReference>
<dbReference type="GeneID" id="6750355"/>
<dbReference type="InterPro" id="IPR018247">
    <property type="entry name" value="EF_Hand_1_Ca_BS"/>
</dbReference>
<dbReference type="eggNOG" id="ENOG502QUMH">
    <property type="taxonomic scope" value="Eukaryota"/>
</dbReference>
<keyword evidence="5" id="KW-0206">Cytoskeleton</keyword>
<accession>B3RMN8</accession>
<proteinExistence type="predicted"/>